<name>A0A0K0FA11_STRVS</name>
<evidence type="ECO:0000313" key="9">
    <source>
        <dbReference type="Proteomes" id="UP000035680"/>
    </source>
</evidence>
<organism evidence="9 10">
    <name type="scientific">Strongyloides venezuelensis</name>
    <name type="common">Threadworm</name>
    <dbReference type="NCBI Taxonomy" id="75913"/>
    <lineage>
        <taxon>Eukaryota</taxon>
        <taxon>Metazoa</taxon>
        <taxon>Ecdysozoa</taxon>
        <taxon>Nematoda</taxon>
        <taxon>Chromadorea</taxon>
        <taxon>Rhabditida</taxon>
        <taxon>Tylenchina</taxon>
        <taxon>Panagrolaimomorpha</taxon>
        <taxon>Strongyloidoidea</taxon>
        <taxon>Strongyloididae</taxon>
        <taxon>Strongyloides</taxon>
    </lineage>
</organism>
<evidence type="ECO:0000313" key="10">
    <source>
        <dbReference type="WBParaSite" id="SVE_0566300.1"/>
    </source>
</evidence>
<protein>
    <recommendedName>
        <fullName evidence="6">Large ribosomal subunit protein uL4m</fullName>
    </recommendedName>
    <alternativeName>
        <fullName evidence="7">39S ribosomal protein L4, mitochondrial</fullName>
    </alternativeName>
</protein>
<evidence type="ECO:0000256" key="5">
    <source>
        <dbReference type="ARBA" id="ARBA00023274"/>
    </source>
</evidence>
<dbReference type="GO" id="GO:0003735">
    <property type="term" value="F:structural constituent of ribosome"/>
    <property type="evidence" value="ECO:0007669"/>
    <property type="project" value="InterPro"/>
</dbReference>
<sequence length="326" mass="37430">MRCVYIFFCLIHQYIFQELLFPTQMRLLISKSYFIFNFSKLSISTVRSVDSVGTSLGKLESLSNSKIANNPFVVSPEAWVTSLSTIEQNNTDIVKLNSDIFRHAPRLDLLHRNITWQLNYRNLQLTKQLSRGEMPGGGRKPWPQKKTGRAHVGSVRSPNFINGGFAHGVRGPRTWFYMLPDAIRLKGLCVALTIKHAQNDLVIVEDFSSLKNDSKELINDIAESRNWGYSVLFVEENSEVSTKLVNATQDIPSFNIMPVYGLNCFSIMKHDTLVISRKALLKLEERILYHLYRSESLQKKYRYKDIKEKILNEGASENNEKFAPFV</sequence>
<evidence type="ECO:0000256" key="6">
    <source>
        <dbReference type="ARBA" id="ARBA00040565"/>
    </source>
</evidence>
<keyword evidence="5" id="KW-0687">Ribonucleoprotein</keyword>
<evidence type="ECO:0000256" key="8">
    <source>
        <dbReference type="SAM" id="MobiDB-lite"/>
    </source>
</evidence>
<dbReference type="STRING" id="75913.A0A0K0FA11"/>
<proteinExistence type="inferred from homology"/>
<dbReference type="WBParaSite" id="SVE_0566300.1">
    <property type="protein sequence ID" value="SVE_0566300.1"/>
    <property type="gene ID" value="SVE_0566300"/>
</dbReference>
<dbReference type="GO" id="GO:1990904">
    <property type="term" value="C:ribonucleoprotein complex"/>
    <property type="evidence" value="ECO:0007669"/>
    <property type="project" value="UniProtKB-KW"/>
</dbReference>
<evidence type="ECO:0000256" key="3">
    <source>
        <dbReference type="ARBA" id="ARBA00022980"/>
    </source>
</evidence>
<accession>A0A0K0FA11</accession>
<dbReference type="PANTHER" id="PTHR10746:SF6">
    <property type="entry name" value="LARGE RIBOSOMAL SUBUNIT PROTEIN UL4M"/>
    <property type="match status" value="1"/>
</dbReference>
<comment type="subcellular location">
    <subcellularLocation>
        <location evidence="1">Mitochondrion</location>
    </subcellularLocation>
</comment>
<dbReference type="PANTHER" id="PTHR10746">
    <property type="entry name" value="50S RIBOSOMAL PROTEIN L4"/>
    <property type="match status" value="1"/>
</dbReference>
<keyword evidence="3" id="KW-0689">Ribosomal protein</keyword>
<dbReference type="GO" id="GO:0006412">
    <property type="term" value="P:translation"/>
    <property type="evidence" value="ECO:0007669"/>
    <property type="project" value="InterPro"/>
</dbReference>
<keyword evidence="4" id="KW-0496">Mitochondrion</keyword>
<reference evidence="10" key="2">
    <citation type="submission" date="2015-08" db="UniProtKB">
        <authorList>
            <consortium name="WormBaseParasite"/>
        </authorList>
    </citation>
    <scope>IDENTIFICATION</scope>
</reference>
<dbReference type="SUPFAM" id="SSF52166">
    <property type="entry name" value="Ribosomal protein L4"/>
    <property type="match status" value="1"/>
</dbReference>
<dbReference type="Pfam" id="PF00573">
    <property type="entry name" value="Ribosomal_L4"/>
    <property type="match status" value="1"/>
</dbReference>
<dbReference type="FunFam" id="3.40.1370.10:FF:000005">
    <property type="entry name" value="39S ribosomal protein L4, mitochondrial"/>
    <property type="match status" value="1"/>
</dbReference>
<dbReference type="AlphaFoldDB" id="A0A0K0FA11"/>
<dbReference type="NCBIfam" id="TIGR03953">
    <property type="entry name" value="rplD_bact"/>
    <property type="match status" value="1"/>
</dbReference>
<comment type="similarity">
    <text evidence="2">Belongs to the universal ribosomal protein uL4 family.</text>
</comment>
<evidence type="ECO:0000256" key="4">
    <source>
        <dbReference type="ARBA" id="ARBA00023128"/>
    </source>
</evidence>
<dbReference type="Proteomes" id="UP000035680">
    <property type="component" value="Unassembled WGS sequence"/>
</dbReference>
<feature type="region of interest" description="Disordered" evidence="8">
    <location>
        <begin position="130"/>
        <end position="149"/>
    </location>
</feature>
<keyword evidence="9" id="KW-1185">Reference proteome</keyword>
<dbReference type="GO" id="GO:0005840">
    <property type="term" value="C:ribosome"/>
    <property type="evidence" value="ECO:0007669"/>
    <property type="project" value="UniProtKB-KW"/>
</dbReference>
<dbReference type="InterPro" id="IPR013005">
    <property type="entry name" value="Ribosomal_uL4-like"/>
</dbReference>
<dbReference type="InterPro" id="IPR002136">
    <property type="entry name" value="Ribosomal_uL4"/>
</dbReference>
<reference evidence="9" key="1">
    <citation type="submission" date="2014-07" db="EMBL/GenBank/DDBJ databases">
        <authorList>
            <person name="Martin A.A"/>
            <person name="De Silva N."/>
        </authorList>
    </citation>
    <scope>NUCLEOTIDE SEQUENCE</scope>
</reference>
<evidence type="ECO:0000256" key="1">
    <source>
        <dbReference type="ARBA" id="ARBA00004173"/>
    </source>
</evidence>
<evidence type="ECO:0000256" key="7">
    <source>
        <dbReference type="ARBA" id="ARBA00082711"/>
    </source>
</evidence>
<dbReference type="Gene3D" id="3.40.1370.10">
    <property type="match status" value="1"/>
</dbReference>
<evidence type="ECO:0000256" key="2">
    <source>
        <dbReference type="ARBA" id="ARBA00010528"/>
    </source>
</evidence>
<dbReference type="InterPro" id="IPR023574">
    <property type="entry name" value="Ribosomal_uL4_dom_sf"/>
</dbReference>
<dbReference type="GO" id="GO:0005743">
    <property type="term" value="C:mitochondrial inner membrane"/>
    <property type="evidence" value="ECO:0007669"/>
    <property type="project" value="UniProtKB-ARBA"/>
</dbReference>